<evidence type="ECO:0000256" key="7">
    <source>
        <dbReference type="RuleBase" id="RU003956"/>
    </source>
</evidence>
<dbReference type="SUPFAM" id="SSF53056">
    <property type="entry name" value="beta-carbonic anhydrase, cab"/>
    <property type="match status" value="1"/>
</dbReference>
<feature type="binding site" evidence="6">
    <location>
        <position position="101"/>
    </location>
    <ligand>
        <name>Zn(2+)</name>
        <dbReference type="ChEBI" id="CHEBI:29105"/>
    </ligand>
</feature>
<keyword evidence="9" id="KW-1185">Reference proteome</keyword>
<evidence type="ECO:0000256" key="3">
    <source>
        <dbReference type="ARBA" id="ARBA00022833"/>
    </source>
</evidence>
<keyword evidence="3 6" id="KW-0862">Zinc</keyword>
<dbReference type="InterPro" id="IPR001765">
    <property type="entry name" value="Carbonic_anhydrase"/>
</dbReference>
<dbReference type="PROSITE" id="PS00704">
    <property type="entry name" value="PROK_CO2_ANHYDRASE_1"/>
    <property type="match status" value="1"/>
</dbReference>
<dbReference type="Pfam" id="PF00484">
    <property type="entry name" value="Pro_CA"/>
    <property type="match status" value="1"/>
</dbReference>
<proteinExistence type="inferred from homology"/>
<dbReference type="FunFam" id="3.40.1050.10:FF:000001">
    <property type="entry name" value="Carbonic anhydrase"/>
    <property type="match status" value="1"/>
</dbReference>
<dbReference type="PROSITE" id="PS00705">
    <property type="entry name" value="PROK_CO2_ANHYDRASE_2"/>
    <property type="match status" value="1"/>
</dbReference>
<protein>
    <recommendedName>
        <fullName evidence="7">Carbonic anhydrase</fullName>
        <ecNumber evidence="7">4.2.1.1</ecNumber>
    </recommendedName>
    <alternativeName>
        <fullName evidence="7">Carbonate dehydratase</fullName>
    </alternativeName>
</protein>
<dbReference type="SMART" id="SM00947">
    <property type="entry name" value="Pro_CA"/>
    <property type="match status" value="1"/>
</dbReference>
<gene>
    <name evidence="8" type="ORF">O970_00770</name>
</gene>
<comment type="function">
    <text evidence="7">Reversible hydration of carbon dioxide.</text>
</comment>
<dbReference type="RefSeq" id="WP_024495285.1">
    <property type="nucleotide sequence ID" value="NZ_AWGA01000011.1"/>
</dbReference>
<name>A0AB94IEQ1_9GAMM</name>
<evidence type="ECO:0000256" key="1">
    <source>
        <dbReference type="ARBA" id="ARBA00006217"/>
    </source>
</evidence>
<dbReference type="PANTHER" id="PTHR11002">
    <property type="entry name" value="CARBONIC ANHYDRASE"/>
    <property type="match status" value="1"/>
</dbReference>
<reference evidence="8 9" key="1">
    <citation type="journal article" date="2014" name="Appl. Environ. Microbiol.">
        <title>Genomic features of a bumble bee symbiont reflect its host environment.</title>
        <authorList>
            <person name="Martinson V.G."/>
            <person name="Magoc T."/>
            <person name="Koch H."/>
            <person name="Salzberg S.L."/>
            <person name="Moran N.A."/>
        </authorList>
    </citation>
    <scope>NUCLEOTIDE SEQUENCE [LARGE SCALE GENOMIC DNA]</scope>
    <source>
        <strain evidence="8 9">Bimp</strain>
    </source>
</reference>
<dbReference type="EC" id="4.2.1.1" evidence="7"/>
<keyword evidence="4 7" id="KW-0456">Lyase</keyword>
<dbReference type="GO" id="GO:0004089">
    <property type="term" value="F:carbonate dehydratase activity"/>
    <property type="evidence" value="ECO:0007669"/>
    <property type="project" value="UniProtKB-UniRule"/>
</dbReference>
<sequence length="230" mass="26028">MKKIYDLIKSNHAWSDRVSLENPNFFNDLAKSQKPKFLWIGCSDSRVPAETLTFLEPGELFVHRNVANLVIHTDLNCLSVVQYAVDVLGVEDIIVCGHLGCGGIRAAVENPDLGLINNWLLHIRDLWFRYSSILGKFPAEQRMDLLCEINVIEQVYNLGHSTIIQSAWKRGQNVNLHGWVYGINNGRITDLKISSSSRESLEIHYREAISSLLQSYNSLDESVNNVMTEA</sequence>
<evidence type="ECO:0000313" key="8">
    <source>
        <dbReference type="EMBL" id="TEA27989.1"/>
    </source>
</evidence>
<feature type="binding site" evidence="6">
    <location>
        <position position="44"/>
    </location>
    <ligand>
        <name>Zn(2+)</name>
        <dbReference type="ChEBI" id="CHEBI:29105"/>
    </ligand>
</feature>
<evidence type="ECO:0000256" key="5">
    <source>
        <dbReference type="ARBA" id="ARBA00048348"/>
    </source>
</evidence>
<comment type="caution">
    <text evidence="8">The sequence shown here is derived from an EMBL/GenBank/DDBJ whole genome shotgun (WGS) entry which is preliminary data.</text>
</comment>
<evidence type="ECO:0000256" key="6">
    <source>
        <dbReference type="PIRSR" id="PIRSR601765-1"/>
    </source>
</evidence>
<dbReference type="EMBL" id="AWGA01000011">
    <property type="protein sequence ID" value="TEA27989.1"/>
    <property type="molecule type" value="Genomic_DNA"/>
</dbReference>
<dbReference type="PANTHER" id="PTHR11002:SF76">
    <property type="entry name" value="CARBONIC ANHYDRASE"/>
    <property type="match status" value="1"/>
</dbReference>
<organism evidence="8 9">
    <name type="scientific">Candidatus Schmidhempelia bombi str. Bimp</name>
    <dbReference type="NCBI Taxonomy" id="1387197"/>
    <lineage>
        <taxon>Bacteria</taxon>
        <taxon>Pseudomonadati</taxon>
        <taxon>Pseudomonadota</taxon>
        <taxon>Gammaproteobacteria</taxon>
        <taxon>Orbales</taxon>
        <taxon>Orbaceae</taxon>
        <taxon>Candidatus Schmidhempelia</taxon>
    </lineage>
</organism>
<dbReference type="Proteomes" id="UP000506160">
    <property type="component" value="Unassembled WGS sequence"/>
</dbReference>
<dbReference type="GO" id="GO:0015976">
    <property type="term" value="P:carbon utilization"/>
    <property type="evidence" value="ECO:0007669"/>
    <property type="project" value="InterPro"/>
</dbReference>
<comment type="similarity">
    <text evidence="1 7">Belongs to the beta-class carbonic anhydrase family.</text>
</comment>
<evidence type="ECO:0000256" key="4">
    <source>
        <dbReference type="ARBA" id="ARBA00023239"/>
    </source>
</evidence>
<accession>A0AB94IEQ1</accession>
<feature type="binding site" evidence="6">
    <location>
        <position position="42"/>
    </location>
    <ligand>
        <name>Zn(2+)</name>
        <dbReference type="ChEBI" id="CHEBI:29105"/>
    </ligand>
</feature>
<evidence type="ECO:0000313" key="9">
    <source>
        <dbReference type="Proteomes" id="UP000506160"/>
    </source>
</evidence>
<comment type="cofactor">
    <cofactor evidence="6">
        <name>Zn(2+)</name>
        <dbReference type="ChEBI" id="CHEBI:29105"/>
    </cofactor>
    <text evidence="6">Binds 1 zinc ion per subunit.</text>
</comment>
<dbReference type="InterPro" id="IPR036874">
    <property type="entry name" value="Carbonic_anhydrase_sf"/>
</dbReference>
<evidence type="ECO:0000256" key="2">
    <source>
        <dbReference type="ARBA" id="ARBA00022723"/>
    </source>
</evidence>
<dbReference type="NCBIfam" id="NF007756">
    <property type="entry name" value="PRK10437.1"/>
    <property type="match status" value="1"/>
</dbReference>
<dbReference type="CDD" id="cd00883">
    <property type="entry name" value="beta_CA_cladeA"/>
    <property type="match status" value="1"/>
</dbReference>
<dbReference type="InterPro" id="IPR015892">
    <property type="entry name" value="Carbonic_anhydrase_CS"/>
</dbReference>
<dbReference type="GO" id="GO:0008270">
    <property type="term" value="F:zinc ion binding"/>
    <property type="evidence" value="ECO:0007669"/>
    <property type="project" value="UniProtKB-UniRule"/>
</dbReference>
<dbReference type="AlphaFoldDB" id="A0AB94IEQ1"/>
<keyword evidence="2 6" id="KW-0479">Metal-binding</keyword>
<dbReference type="Gene3D" id="3.40.1050.10">
    <property type="entry name" value="Carbonic anhydrase"/>
    <property type="match status" value="1"/>
</dbReference>
<comment type="catalytic activity">
    <reaction evidence="5 7">
        <text>hydrogencarbonate + H(+) = CO2 + H2O</text>
        <dbReference type="Rhea" id="RHEA:10748"/>
        <dbReference type="ChEBI" id="CHEBI:15377"/>
        <dbReference type="ChEBI" id="CHEBI:15378"/>
        <dbReference type="ChEBI" id="CHEBI:16526"/>
        <dbReference type="ChEBI" id="CHEBI:17544"/>
        <dbReference type="EC" id="4.2.1.1"/>
    </reaction>
</comment>
<feature type="binding site" evidence="6">
    <location>
        <position position="98"/>
    </location>
    <ligand>
        <name>Zn(2+)</name>
        <dbReference type="ChEBI" id="CHEBI:29105"/>
    </ligand>
</feature>